<comment type="caution">
    <text evidence="1">The sequence shown here is derived from an EMBL/GenBank/DDBJ whole genome shotgun (WGS) entry which is preliminary data.</text>
</comment>
<sequence length="41" mass="5202">MEELICPWCYHYLVYTDLEEKIKCPHCRRKINQWDIIEMEE</sequence>
<accession>A0AAE3P1P5</accession>
<organism evidence="1 2">
    <name type="scientific">Stygiobacter electus</name>
    <dbReference type="NCBI Taxonomy" id="3032292"/>
    <lineage>
        <taxon>Bacteria</taxon>
        <taxon>Pseudomonadati</taxon>
        <taxon>Ignavibacteriota</taxon>
        <taxon>Ignavibacteria</taxon>
        <taxon>Ignavibacteriales</taxon>
        <taxon>Melioribacteraceae</taxon>
        <taxon>Stygiobacter</taxon>
    </lineage>
</organism>
<dbReference type="InterPro" id="IPR013083">
    <property type="entry name" value="Znf_RING/FYVE/PHD"/>
</dbReference>
<dbReference type="EMBL" id="JARGDL010000016">
    <property type="protein sequence ID" value="MDF1612620.1"/>
    <property type="molecule type" value="Genomic_DNA"/>
</dbReference>
<dbReference type="Proteomes" id="UP001221302">
    <property type="component" value="Unassembled WGS sequence"/>
</dbReference>
<dbReference type="Gene3D" id="3.30.40.10">
    <property type="entry name" value="Zinc/RING finger domain, C3HC4 (zinc finger)"/>
    <property type="match status" value="1"/>
</dbReference>
<gene>
    <name evidence="1" type="ORF">P0M35_10690</name>
</gene>
<proteinExistence type="predicted"/>
<name>A0AAE3P1P5_9BACT</name>
<reference evidence="1" key="1">
    <citation type="submission" date="2023-03" db="EMBL/GenBank/DDBJ databases">
        <title>Stygiobacter electus gen. nov., sp. nov., facultatively anaerobic thermotolerant bacterium of the class Ignavibacteria from a well of Yessentuki mineral water deposit.</title>
        <authorList>
            <person name="Podosokorskaya O.A."/>
            <person name="Elcheninov A.G."/>
            <person name="Petrova N.F."/>
            <person name="Zavarzina D.G."/>
            <person name="Kublanov I.V."/>
            <person name="Merkel A.Y."/>
        </authorList>
    </citation>
    <scope>NUCLEOTIDE SEQUENCE</scope>
    <source>
        <strain evidence="1">09-Me</strain>
    </source>
</reference>
<dbReference type="AlphaFoldDB" id="A0AAE3P1P5"/>
<keyword evidence="2" id="KW-1185">Reference proteome</keyword>
<protein>
    <submittedName>
        <fullName evidence="1">Uncharacterized protein</fullName>
    </submittedName>
</protein>
<dbReference type="RefSeq" id="WP_321536391.1">
    <property type="nucleotide sequence ID" value="NZ_JARGDL010000016.1"/>
</dbReference>
<evidence type="ECO:0000313" key="1">
    <source>
        <dbReference type="EMBL" id="MDF1612620.1"/>
    </source>
</evidence>
<evidence type="ECO:0000313" key="2">
    <source>
        <dbReference type="Proteomes" id="UP001221302"/>
    </source>
</evidence>